<dbReference type="Proteomes" id="UP000289738">
    <property type="component" value="Chromosome B01"/>
</dbReference>
<dbReference type="InterPro" id="IPR019557">
    <property type="entry name" value="AminoTfrase-like_pln_mobile"/>
</dbReference>
<feature type="domain" description="Aminotransferase-like plant mobile" evidence="1">
    <location>
        <begin position="18"/>
        <end position="134"/>
    </location>
</feature>
<name>A0A445AQ35_ARAHY</name>
<evidence type="ECO:0000313" key="2">
    <source>
        <dbReference type="EMBL" id="RYR28533.1"/>
    </source>
</evidence>
<dbReference type="EMBL" id="SDMP01000011">
    <property type="protein sequence ID" value="RYR28533.1"/>
    <property type="molecule type" value="Genomic_DNA"/>
</dbReference>
<evidence type="ECO:0000259" key="1">
    <source>
        <dbReference type="Pfam" id="PF10536"/>
    </source>
</evidence>
<dbReference type="PANTHER" id="PTHR46033:SF8">
    <property type="entry name" value="PROTEIN MAINTENANCE OF MERISTEMS-LIKE"/>
    <property type="match status" value="1"/>
</dbReference>
<dbReference type="GO" id="GO:0010073">
    <property type="term" value="P:meristem maintenance"/>
    <property type="evidence" value="ECO:0007669"/>
    <property type="project" value="InterPro"/>
</dbReference>
<proteinExistence type="predicted"/>
<reference evidence="2 3" key="1">
    <citation type="submission" date="2019-01" db="EMBL/GenBank/DDBJ databases">
        <title>Sequencing of cultivated peanut Arachis hypogaea provides insights into genome evolution and oil improvement.</title>
        <authorList>
            <person name="Chen X."/>
        </authorList>
    </citation>
    <scope>NUCLEOTIDE SEQUENCE [LARGE SCALE GENOMIC DNA]</scope>
    <source>
        <strain evidence="3">cv. Fuhuasheng</strain>
        <tissue evidence="2">Leaves</tissue>
    </source>
</reference>
<keyword evidence="3" id="KW-1185">Reference proteome</keyword>
<dbReference type="InterPro" id="IPR044824">
    <property type="entry name" value="MAIN-like"/>
</dbReference>
<protein>
    <recommendedName>
        <fullName evidence="1">Aminotransferase-like plant mobile domain-containing protein</fullName>
    </recommendedName>
</protein>
<gene>
    <name evidence="2" type="ORF">Ahy_B01g052680</name>
</gene>
<accession>A0A445AQ35</accession>
<sequence length="160" mass="18662">MLVDTPEATVQVYGRGYIMMLSMMLFGDKSGAIVHLRWLPYVADLDGLGKCSWGSATLSWFYRCFCRVANRNVKNLVRPLALLLSWIFWRFPTFRLRGFDNILWPLAARWGRYLPSSDEKGSRVIATRHRLDRFDFEVIQVVHPNILRPEHTILWKSTTA</sequence>
<evidence type="ECO:0000313" key="3">
    <source>
        <dbReference type="Proteomes" id="UP000289738"/>
    </source>
</evidence>
<dbReference type="Pfam" id="PF10536">
    <property type="entry name" value="PMD"/>
    <property type="match status" value="1"/>
</dbReference>
<organism evidence="2 3">
    <name type="scientific">Arachis hypogaea</name>
    <name type="common">Peanut</name>
    <dbReference type="NCBI Taxonomy" id="3818"/>
    <lineage>
        <taxon>Eukaryota</taxon>
        <taxon>Viridiplantae</taxon>
        <taxon>Streptophyta</taxon>
        <taxon>Embryophyta</taxon>
        <taxon>Tracheophyta</taxon>
        <taxon>Spermatophyta</taxon>
        <taxon>Magnoliopsida</taxon>
        <taxon>eudicotyledons</taxon>
        <taxon>Gunneridae</taxon>
        <taxon>Pentapetalae</taxon>
        <taxon>rosids</taxon>
        <taxon>fabids</taxon>
        <taxon>Fabales</taxon>
        <taxon>Fabaceae</taxon>
        <taxon>Papilionoideae</taxon>
        <taxon>50 kb inversion clade</taxon>
        <taxon>dalbergioids sensu lato</taxon>
        <taxon>Dalbergieae</taxon>
        <taxon>Pterocarpus clade</taxon>
        <taxon>Arachis</taxon>
    </lineage>
</organism>
<dbReference type="AlphaFoldDB" id="A0A445AQ35"/>
<comment type="caution">
    <text evidence="2">The sequence shown here is derived from an EMBL/GenBank/DDBJ whole genome shotgun (WGS) entry which is preliminary data.</text>
</comment>
<dbReference type="PANTHER" id="PTHR46033">
    <property type="entry name" value="PROTEIN MAIN-LIKE 2"/>
    <property type="match status" value="1"/>
</dbReference>